<evidence type="ECO:0000256" key="2">
    <source>
        <dbReference type="ARBA" id="ARBA00022448"/>
    </source>
</evidence>
<feature type="region of interest" description="Disordered" evidence="5">
    <location>
        <begin position="810"/>
        <end position="830"/>
    </location>
</feature>
<dbReference type="Pfam" id="PF07393">
    <property type="entry name" value="Sec10_HB"/>
    <property type="match status" value="1"/>
</dbReference>
<dbReference type="EMBL" id="MCGT01000042">
    <property type="protein sequence ID" value="ORX45540.1"/>
    <property type="molecule type" value="Genomic_DNA"/>
</dbReference>
<comment type="caution">
    <text evidence="8">The sequence shown here is derived from an EMBL/GenBank/DDBJ whole genome shotgun (WGS) entry which is preliminary data.</text>
</comment>
<dbReference type="InterPro" id="IPR048625">
    <property type="entry name" value="Sec10_N"/>
</dbReference>
<comment type="similarity">
    <text evidence="1">Belongs to the SEC10 family.</text>
</comment>
<dbReference type="PANTHER" id="PTHR12100:SF0">
    <property type="entry name" value="EXOCYST COMPLEX COMPONENT 5"/>
    <property type="match status" value="1"/>
</dbReference>
<dbReference type="GO" id="GO:0006887">
    <property type="term" value="P:exocytosis"/>
    <property type="evidence" value="ECO:0007669"/>
    <property type="project" value="UniProtKB-KW"/>
</dbReference>
<evidence type="ECO:0000259" key="6">
    <source>
        <dbReference type="Pfam" id="PF07393"/>
    </source>
</evidence>
<dbReference type="GO" id="GO:0000145">
    <property type="term" value="C:exocyst"/>
    <property type="evidence" value="ECO:0007669"/>
    <property type="project" value="TreeGrafter"/>
</dbReference>
<proteinExistence type="inferred from homology"/>
<evidence type="ECO:0000313" key="9">
    <source>
        <dbReference type="Proteomes" id="UP000242146"/>
    </source>
</evidence>
<keyword evidence="2" id="KW-0813">Transport</keyword>
<evidence type="ECO:0000256" key="4">
    <source>
        <dbReference type="ARBA" id="ARBA00023054"/>
    </source>
</evidence>
<dbReference type="AlphaFoldDB" id="A0A1X2G5H8"/>
<evidence type="ECO:0000256" key="1">
    <source>
        <dbReference type="ARBA" id="ARBA00006572"/>
    </source>
</evidence>
<name>A0A1X2G5H8_9FUNG</name>
<dbReference type="GO" id="GO:0006893">
    <property type="term" value="P:Golgi to plasma membrane transport"/>
    <property type="evidence" value="ECO:0007669"/>
    <property type="project" value="TreeGrafter"/>
</dbReference>
<feature type="domain" description="Exocyst complex component Sec10 N-terminal" evidence="7">
    <location>
        <begin position="55"/>
        <end position="166"/>
    </location>
</feature>
<dbReference type="Pfam" id="PF20667">
    <property type="entry name" value="Sec10_N"/>
    <property type="match status" value="1"/>
</dbReference>
<dbReference type="STRING" id="101127.A0A1X2G5H8"/>
<evidence type="ECO:0000256" key="5">
    <source>
        <dbReference type="SAM" id="MobiDB-lite"/>
    </source>
</evidence>
<evidence type="ECO:0000313" key="8">
    <source>
        <dbReference type="EMBL" id="ORX45540.1"/>
    </source>
</evidence>
<dbReference type="Proteomes" id="UP000242146">
    <property type="component" value="Unassembled WGS sequence"/>
</dbReference>
<keyword evidence="3" id="KW-0268">Exocytosis</keyword>
<dbReference type="InterPro" id="IPR009976">
    <property type="entry name" value="Sec10-like"/>
</dbReference>
<organism evidence="8 9">
    <name type="scientific">Hesseltinella vesiculosa</name>
    <dbReference type="NCBI Taxonomy" id="101127"/>
    <lineage>
        <taxon>Eukaryota</taxon>
        <taxon>Fungi</taxon>
        <taxon>Fungi incertae sedis</taxon>
        <taxon>Mucoromycota</taxon>
        <taxon>Mucoromycotina</taxon>
        <taxon>Mucoromycetes</taxon>
        <taxon>Mucorales</taxon>
        <taxon>Cunninghamellaceae</taxon>
        <taxon>Hesseltinella</taxon>
    </lineage>
</organism>
<sequence>MASRPNMYSLEADIKELLTINQFKEGYSTDDFVEAISAKLMSRMETVGGNVVLDPKPFVRTFEQVLEELQLLRVRIQHQCDELELGTQNVEQQYKKKVTDMRTSFKDVYRSFDGLELRISDVGKTAVRIGEQLETLDRQRSRAAESRDVIEYFMEFQDGHTDRLDILRYESGEEGQLKAAVIAKRLNAVAKNVDNDTKARDAIEKFCESFEKEMLEEFDKAYRDCDPRVMAHCARVLFEFNGGSSCMQIYVNQHEFFISSMQSHDADGNQTSIDAPALANPYIHPPEVDTSVIKLYDAVRMTIRREAEIISAVFPQPTLVIEVFLHRIFAQSIQDQVESLFPRSQRISNLAYLRTLARTHAATKRLVDSLKAYCEKELTDSSTSLDDTGLATATSLDDTLHRCMNDLFVPYTEGNRYLAKEQLCLNELFGSIIAEFLNFMQQYKKTSARNQSVLARTLNQISSSPLGTSFGDVNDIAASPTAMSPLAKPSGISSNLEQIEGTGFSLLSQDAILRILRIHSEAILRCVELTPKQELPVAIKQLYDILLDFMGTKYLDILLDEIYDELGHKSEPDTVCFSVLSTTTNISQLLQQHFQSAVIPLVVAAPSIHRDTLASKNRFFTTLEKKINYVLLRSTDAVQNWLTEILNRQKRNDFRPKDEDVMMMSNGTPPCVSCVEFLTKIYRGAVHSLQGKNLESYLLTVGNQFHTLLLEHFKKFMVTPTGGLLVTKDIAKYQEAIEMFKISTLNDRFEMLRQVGNIFVVKPEILRSILSEGYLARLDPAVLYPYLEKRVDFKSASLDRVLGYNLAGAGAGATTTSSPNTTTREQKSAQRRSLFVNENKVLKDMMKSYAGNKEFLSAFQM</sequence>
<dbReference type="PANTHER" id="PTHR12100">
    <property type="entry name" value="SEC10"/>
    <property type="match status" value="1"/>
</dbReference>
<feature type="domain" description="Exocyst complex component Sec10-like alpha-helical bundle" evidence="6">
    <location>
        <begin position="178"/>
        <end position="801"/>
    </location>
</feature>
<evidence type="ECO:0000259" key="7">
    <source>
        <dbReference type="Pfam" id="PF20667"/>
    </source>
</evidence>
<dbReference type="OrthoDB" id="125856at2759"/>
<evidence type="ECO:0000256" key="3">
    <source>
        <dbReference type="ARBA" id="ARBA00022483"/>
    </source>
</evidence>
<dbReference type="InterPro" id="IPR048627">
    <property type="entry name" value="Sec10_HB"/>
</dbReference>
<keyword evidence="4" id="KW-0175">Coiled coil</keyword>
<keyword evidence="9" id="KW-1185">Reference proteome</keyword>
<protein>
    <submittedName>
        <fullName evidence="8">Exocyst complex component Sec10</fullName>
    </submittedName>
</protein>
<reference evidence="8 9" key="1">
    <citation type="submission" date="2016-07" db="EMBL/GenBank/DDBJ databases">
        <title>Pervasive Adenine N6-methylation of Active Genes in Fungi.</title>
        <authorList>
            <consortium name="DOE Joint Genome Institute"/>
            <person name="Mondo S.J."/>
            <person name="Dannebaum R.O."/>
            <person name="Kuo R.C."/>
            <person name="Labutti K."/>
            <person name="Haridas S."/>
            <person name="Kuo A."/>
            <person name="Salamov A."/>
            <person name="Ahrendt S.R."/>
            <person name="Lipzen A."/>
            <person name="Sullivan W."/>
            <person name="Andreopoulos W.B."/>
            <person name="Clum A."/>
            <person name="Lindquist E."/>
            <person name="Daum C."/>
            <person name="Ramamoorthy G.K."/>
            <person name="Gryganskyi A."/>
            <person name="Culley D."/>
            <person name="Magnuson J.K."/>
            <person name="James T.Y."/>
            <person name="O'Malley M.A."/>
            <person name="Stajich J.E."/>
            <person name="Spatafora J.W."/>
            <person name="Visel A."/>
            <person name="Grigoriev I.V."/>
        </authorList>
    </citation>
    <scope>NUCLEOTIDE SEQUENCE [LARGE SCALE GENOMIC DNA]</scope>
    <source>
        <strain evidence="8 9">NRRL 3301</strain>
    </source>
</reference>
<accession>A0A1X2G5H8</accession>
<gene>
    <name evidence="8" type="ORF">DM01DRAFT_1328508</name>
</gene>